<sequence length="185" mass="20797">MPDQGAVRGTLPVCSLGIEVRKQRCLSGATRQRRRVPDRRRHLRWLKAVYEREALRMPYLLLRPHAPPACLSSLRARPVTVRVLSPPRDAASTNCSHMVVVIVVTFFAAWTPYAVLCLWAVFAKSSTVPHLVAVVPPLFCKTASAINPFIYFVSNPRIRTDIHALLTCQCKSLGRRSCAIEEDYC</sequence>
<feature type="domain" description="G-protein coupled receptors family 1 profile" evidence="15">
    <location>
        <begin position="98"/>
        <end position="151"/>
    </location>
</feature>
<dbReference type="GO" id="GO:0009881">
    <property type="term" value="F:photoreceptor activity"/>
    <property type="evidence" value="ECO:0007669"/>
    <property type="project" value="UniProtKB-KW"/>
</dbReference>
<keyword evidence="5 14" id="KW-0812">Transmembrane</keyword>
<evidence type="ECO:0000256" key="10">
    <source>
        <dbReference type="ARBA" id="ARBA00023136"/>
    </source>
</evidence>
<dbReference type="EMBL" id="JABSTU010000004">
    <property type="protein sequence ID" value="KAH8034386.1"/>
    <property type="molecule type" value="Genomic_DNA"/>
</dbReference>
<dbReference type="PANTHER" id="PTHR24240">
    <property type="entry name" value="OPSIN"/>
    <property type="match status" value="1"/>
</dbReference>
<dbReference type="Gene3D" id="1.20.1070.10">
    <property type="entry name" value="Rhodopsin 7-helix transmembrane proteins"/>
    <property type="match status" value="1"/>
</dbReference>
<dbReference type="Proteomes" id="UP000821866">
    <property type="component" value="Chromosome 2"/>
</dbReference>
<comment type="similarity">
    <text evidence="2">Belongs to the G-protein coupled receptor 1 family.</text>
</comment>
<dbReference type="GO" id="GO:0007601">
    <property type="term" value="P:visual perception"/>
    <property type="evidence" value="ECO:0007669"/>
    <property type="project" value="UniProtKB-KW"/>
</dbReference>
<evidence type="ECO:0000256" key="3">
    <source>
        <dbReference type="ARBA" id="ARBA00022543"/>
    </source>
</evidence>
<dbReference type="GO" id="GO:0004930">
    <property type="term" value="F:G protein-coupled receptor activity"/>
    <property type="evidence" value="ECO:0007669"/>
    <property type="project" value="UniProtKB-KW"/>
</dbReference>
<dbReference type="PROSITE" id="PS50262">
    <property type="entry name" value="G_PROTEIN_RECEP_F1_2"/>
    <property type="match status" value="1"/>
</dbReference>
<dbReference type="PRINTS" id="PR00237">
    <property type="entry name" value="GPCRRHODOPSN"/>
</dbReference>
<dbReference type="GO" id="GO:0007602">
    <property type="term" value="P:phototransduction"/>
    <property type="evidence" value="ECO:0007669"/>
    <property type="project" value="UniProtKB-KW"/>
</dbReference>
<keyword evidence="13" id="KW-0844">Vision</keyword>
<evidence type="ECO:0000256" key="12">
    <source>
        <dbReference type="ARBA" id="ARBA00023224"/>
    </source>
</evidence>
<dbReference type="Pfam" id="PF00001">
    <property type="entry name" value="7tm_1"/>
    <property type="match status" value="1"/>
</dbReference>
<keyword evidence="4" id="KW-0716">Sensory transduction</keyword>
<evidence type="ECO:0000256" key="7">
    <source>
        <dbReference type="ARBA" id="ARBA00022989"/>
    </source>
</evidence>
<keyword evidence="10 14" id="KW-0472">Membrane</keyword>
<evidence type="ECO:0000256" key="9">
    <source>
        <dbReference type="ARBA" id="ARBA00023040"/>
    </source>
</evidence>
<keyword evidence="8" id="KW-0157">Chromophore</keyword>
<reference evidence="16" key="1">
    <citation type="journal article" date="2020" name="Cell">
        <title>Large-Scale Comparative Analyses of Tick Genomes Elucidate Their Genetic Diversity and Vector Capacities.</title>
        <authorList>
            <consortium name="Tick Genome and Microbiome Consortium (TIGMIC)"/>
            <person name="Jia N."/>
            <person name="Wang J."/>
            <person name="Shi W."/>
            <person name="Du L."/>
            <person name="Sun Y."/>
            <person name="Zhan W."/>
            <person name="Jiang J.F."/>
            <person name="Wang Q."/>
            <person name="Zhang B."/>
            <person name="Ji P."/>
            <person name="Bell-Sakyi L."/>
            <person name="Cui X.M."/>
            <person name="Yuan T.T."/>
            <person name="Jiang B.G."/>
            <person name="Yang W.F."/>
            <person name="Lam T.T."/>
            <person name="Chang Q.C."/>
            <person name="Ding S.J."/>
            <person name="Wang X.J."/>
            <person name="Zhu J.G."/>
            <person name="Ruan X.D."/>
            <person name="Zhao L."/>
            <person name="Wei J.T."/>
            <person name="Ye R.Z."/>
            <person name="Que T.C."/>
            <person name="Du C.H."/>
            <person name="Zhou Y.H."/>
            <person name="Cheng J.X."/>
            <person name="Dai P.F."/>
            <person name="Guo W.B."/>
            <person name="Han X.H."/>
            <person name="Huang E.J."/>
            <person name="Li L.F."/>
            <person name="Wei W."/>
            <person name="Gao Y.C."/>
            <person name="Liu J.Z."/>
            <person name="Shao H.Z."/>
            <person name="Wang X."/>
            <person name="Wang C.C."/>
            <person name="Yang T.C."/>
            <person name="Huo Q.B."/>
            <person name="Li W."/>
            <person name="Chen H.Y."/>
            <person name="Chen S.E."/>
            <person name="Zhou L.G."/>
            <person name="Ni X.B."/>
            <person name="Tian J.H."/>
            <person name="Sheng Y."/>
            <person name="Liu T."/>
            <person name="Pan Y.S."/>
            <person name="Xia L.Y."/>
            <person name="Li J."/>
            <person name="Zhao F."/>
            <person name="Cao W.C."/>
        </authorList>
    </citation>
    <scope>NUCLEOTIDE SEQUENCE</scope>
    <source>
        <strain evidence="16">Rmic-2018</strain>
    </source>
</reference>
<evidence type="ECO:0000256" key="11">
    <source>
        <dbReference type="ARBA" id="ARBA00023170"/>
    </source>
</evidence>
<evidence type="ECO:0000256" key="13">
    <source>
        <dbReference type="ARBA" id="ARBA00023305"/>
    </source>
</evidence>
<gene>
    <name evidence="16" type="ORF">HPB51_023516</name>
</gene>
<feature type="transmembrane region" description="Helical" evidence="14">
    <location>
        <begin position="134"/>
        <end position="153"/>
    </location>
</feature>
<dbReference type="InterPro" id="IPR000276">
    <property type="entry name" value="GPCR_Rhodpsn"/>
</dbReference>
<evidence type="ECO:0000313" key="16">
    <source>
        <dbReference type="EMBL" id="KAH8034386.1"/>
    </source>
</evidence>
<dbReference type="VEuPathDB" id="VectorBase:LOC119161931"/>
<protein>
    <recommendedName>
        <fullName evidence="15">G-protein coupled receptors family 1 profile domain-containing protein</fullName>
    </recommendedName>
</protein>
<keyword evidence="12" id="KW-0807">Transducer</keyword>
<comment type="subcellular location">
    <subcellularLocation>
        <location evidence="1">Membrane</location>
        <topology evidence="1">Multi-pass membrane protein</topology>
    </subcellularLocation>
</comment>
<evidence type="ECO:0000256" key="4">
    <source>
        <dbReference type="ARBA" id="ARBA00022606"/>
    </source>
</evidence>
<dbReference type="AlphaFoldDB" id="A0A9J6EJ59"/>
<evidence type="ECO:0000256" key="1">
    <source>
        <dbReference type="ARBA" id="ARBA00004141"/>
    </source>
</evidence>
<evidence type="ECO:0000256" key="5">
    <source>
        <dbReference type="ARBA" id="ARBA00022692"/>
    </source>
</evidence>
<proteinExistence type="inferred from homology"/>
<keyword evidence="11" id="KW-0675">Receptor</keyword>
<keyword evidence="17" id="KW-1185">Reference proteome</keyword>
<dbReference type="InterPro" id="IPR027430">
    <property type="entry name" value="Retinal_BS"/>
</dbReference>
<evidence type="ECO:0000256" key="6">
    <source>
        <dbReference type="ARBA" id="ARBA00022925"/>
    </source>
</evidence>
<dbReference type="InterPro" id="IPR017452">
    <property type="entry name" value="GPCR_Rhodpsn_7TM"/>
</dbReference>
<evidence type="ECO:0000259" key="15">
    <source>
        <dbReference type="PROSITE" id="PS50262"/>
    </source>
</evidence>
<feature type="transmembrane region" description="Helical" evidence="14">
    <location>
        <begin position="98"/>
        <end position="122"/>
    </location>
</feature>
<dbReference type="InterPro" id="IPR050125">
    <property type="entry name" value="GPCR_opsins"/>
</dbReference>
<evidence type="ECO:0000256" key="2">
    <source>
        <dbReference type="ARBA" id="ARBA00010663"/>
    </source>
</evidence>
<evidence type="ECO:0000256" key="14">
    <source>
        <dbReference type="SAM" id="Phobius"/>
    </source>
</evidence>
<accession>A0A9J6EJ59</accession>
<keyword evidence="7 14" id="KW-1133">Transmembrane helix</keyword>
<keyword evidence="9" id="KW-0297">G-protein coupled receptor</keyword>
<comment type="caution">
    <text evidence="16">The sequence shown here is derived from an EMBL/GenBank/DDBJ whole genome shotgun (WGS) entry which is preliminary data.</text>
</comment>
<dbReference type="PROSITE" id="PS00238">
    <property type="entry name" value="OPSIN"/>
    <property type="match status" value="1"/>
</dbReference>
<reference evidence="16" key="2">
    <citation type="submission" date="2021-09" db="EMBL/GenBank/DDBJ databases">
        <authorList>
            <person name="Jia N."/>
            <person name="Wang J."/>
            <person name="Shi W."/>
            <person name="Du L."/>
            <person name="Sun Y."/>
            <person name="Zhan W."/>
            <person name="Jiang J."/>
            <person name="Wang Q."/>
            <person name="Zhang B."/>
            <person name="Ji P."/>
            <person name="Sakyi L.B."/>
            <person name="Cui X."/>
            <person name="Yuan T."/>
            <person name="Jiang B."/>
            <person name="Yang W."/>
            <person name="Lam T.T.-Y."/>
            <person name="Chang Q."/>
            <person name="Ding S."/>
            <person name="Wang X."/>
            <person name="Zhu J."/>
            <person name="Ruan X."/>
            <person name="Zhao L."/>
            <person name="Wei J."/>
            <person name="Que T."/>
            <person name="Du C."/>
            <person name="Cheng J."/>
            <person name="Dai P."/>
            <person name="Han X."/>
            <person name="Huang E."/>
            <person name="Gao Y."/>
            <person name="Liu J."/>
            <person name="Shao H."/>
            <person name="Ye R."/>
            <person name="Li L."/>
            <person name="Wei W."/>
            <person name="Wang X."/>
            <person name="Wang C."/>
            <person name="Huo Q."/>
            <person name="Li W."/>
            <person name="Guo W."/>
            <person name="Chen H."/>
            <person name="Chen S."/>
            <person name="Zhou L."/>
            <person name="Zhou L."/>
            <person name="Ni X."/>
            <person name="Tian J."/>
            <person name="Zhou Y."/>
            <person name="Sheng Y."/>
            <person name="Liu T."/>
            <person name="Pan Y."/>
            <person name="Xia L."/>
            <person name="Li J."/>
            <person name="Zhao F."/>
            <person name="Cao W."/>
        </authorList>
    </citation>
    <scope>NUCLEOTIDE SEQUENCE</scope>
    <source>
        <strain evidence="16">Rmic-2018</strain>
        <tissue evidence="16">Larvae</tissue>
    </source>
</reference>
<dbReference type="GO" id="GO:0016020">
    <property type="term" value="C:membrane"/>
    <property type="evidence" value="ECO:0007669"/>
    <property type="project" value="UniProtKB-SubCell"/>
</dbReference>
<keyword evidence="6" id="KW-0681">Retinal protein</keyword>
<keyword evidence="3" id="KW-0600">Photoreceptor protein</keyword>
<name>A0A9J6EJ59_RHIMP</name>
<organism evidence="16 17">
    <name type="scientific">Rhipicephalus microplus</name>
    <name type="common">Cattle tick</name>
    <name type="synonym">Boophilus microplus</name>
    <dbReference type="NCBI Taxonomy" id="6941"/>
    <lineage>
        <taxon>Eukaryota</taxon>
        <taxon>Metazoa</taxon>
        <taxon>Ecdysozoa</taxon>
        <taxon>Arthropoda</taxon>
        <taxon>Chelicerata</taxon>
        <taxon>Arachnida</taxon>
        <taxon>Acari</taxon>
        <taxon>Parasitiformes</taxon>
        <taxon>Ixodida</taxon>
        <taxon>Ixodoidea</taxon>
        <taxon>Ixodidae</taxon>
        <taxon>Rhipicephalinae</taxon>
        <taxon>Rhipicephalus</taxon>
        <taxon>Boophilus</taxon>
    </lineage>
</organism>
<evidence type="ECO:0000313" key="17">
    <source>
        <dbReference type="Proteomes" id="UP000821866"/>
    </source>
</evidence>
<dbReference type="SUPFAM" id="SSF81321">
    <property type="entry name" value="Family A G protein-coupled receptor-like"/>
    <property type="match status" value="1"/>
</dbReference>
<evidence type="ECO:0000256" key="8">
    <source>
        <dbReference type="ARBA" id="ARBA00022991"/>
    </source>
</evidence>